<evidence type="ECO:0000256" key="3">
    <source>
        <dbReference type="ARBA" id="ARBA00022989"/>
    </source>
</evidence>
<sequence>MALLPRLRTPMGQVILVGAVCFCCPGMFSALTGMGGGGQVDPHAANRALTALYAAFAIFGLLGGGFNNILGPRITVLVGSVFYALYVASFLRYNHSHDERLVVLAGGLLGFGAGLLWAGQGSILMSYPPERDKGLYISIFWSVFNMGGVVGGLIPFFLNFSRDRSSSHSVNDTTYIAFIVVMLCGSILSLKLVQPDQVAREDGTQVISALHTDVATECWEILKLFRDPRMLAFVPACIASNFFYTYQFNNVNGLLFDVRTRGLNNVVYWSAQMLGSVLAGRLLDKSSPSSRSRAHLGILLVAAASTLIWAAAFVNQTNYSRHRLPHGVPLDFTDGFQFLGPFVLYSCFGLLDAMFQTLCYWVMGEMSGEVQTLSRYGGFYKGLQSAGAAVAWQLDASEMALMPQLCLNWILMSLSFPLLWIMVRDFKDERHHRKEDEEHLFLLDSSSTNSED</sequence>
<feature type="transmembrane region" description="Helical" evidence="5">
    <location>
        <begin position="101"/>
        <end position="123"/>
    </location>
</feature>
<keyword evidence="4 5" id="KW-0472">Membrane</keyword>
<dbReference type="STRING" id="88036.D8SEV4"/>
<dbReference type="OMA" id="EMTFYTG"/>
<feature type="transmembrane region" description="Helical" evidence="5">
    <location>
        <begin position="74"/>
        <end position="95"/>
    </location>
</feature>
<feature type="transmembrane region" description="Helical" evidence="5">
    <location>
        <begin position="135"/>
        <end position="158"/>
    </location>
</feature>
<dbReference type="OrthoDB" id="196103at2759"/>
<accession>D8SEV4</accession>
<dbReference type="EMBL" id="GL377616">
    <property type="protein sequence ID" value="EFJ17043.1"/>
    <property type="molecule type" value="Genomic_DNA"/>
</dbReference>
<evidence type="ECO:0008006" key="8">
    <source>
        <dbReference type="Google" id="ProtNLM"/>
    </source>
</evidence>
<dbReference type="eggNOG" id="KOG3098">
    <property type="taxonomic scope" value="Eukaryota"/>
</dbReference>
<reference evidence="6 7" key="1">
    <citation type="journal article" date="2011" name="Science">
        <title>The Selaginella genome identifies genetic changes associated with the evolution of vascular plants.</title>
        <authorList>
            <person name="Banks J.A."/>
            <person name="Nishiyama T."/>
            <person name="Hasebe M."/>
            <person name="Bowman J.L."/>
            <person name="Gribskov M."/>
            <person name="dePamphilis C."/>
            <person name="Albert V.A."/>
            <person name="Aono N."/>
            <person name="Aoyama T."/>
            <person name="Ambrose B.A."/>
            <person name="Ashton N.W."/>
            <person name="Axtell M.J."/>
            <person name="Barker E."/>
            <person name="Barker M.S."/>
            <person name="Bennetzen J.L."/>
            <person name="Bonawitz N.D."/>
            <person name="Chapple C."/>
            <person name="Cheng C."/>
            <person name="Correa L.G."/>
            <person name="Dacre M."/>
            <person name="DeBarry J."/>
            <person name="Dreyer I."/>
            <person name="Elias M."/>
            <person name="Engstrom E.M."/>
            <person name="Estelle M."/>
            <person name="Feng L."/>
            <person name="Finet C."/>
            <person name="Floyd S.K."/>
            <person name="Frommer W.B."/>
            <person name="Fujita T."/>
            <person name="Gramzow L."/>
            <person name="Gutensohn M."/>
            <person name="Harholt J."/>
            <person name="Hattori M."/>
            <person name="Heyl A."/>
            <person name="Hirai T."/>
            <person name="Hiwatashi Y."/>
            <person name="Ishikawa M."/>
            <person name="Iwata M."/>
            <person name="Karol K.G."/>
            <person name="Koehler B."/>
            <person name="Kolukisaoglu U."/>
            <person name="Kubo M."/>
            <person name="Kurata T."/>
            <person name="Lalonde S."/>
            <person name="Li K."/>
            <person name="Li Y."/>
            <person name="Litt A."/>
            <person name="Lyons E."/>
            <person name="Manning G."/>
            <person name="Maruyama T."/>
            <person name="Michael T.P."/>
            <person name="Mikami K."/>
            <person name="Miyazaki S."/>
            <person name="Morinaga S."/>
            <person name="Murata T."/>
            <person name="Mueller-Roeber B."/>
            <person name="Nelson D.R."/>
            <person name="Obara M."/>
            <person name="Oguri Y."/>
            <person name="Olmstead R.G."/>
            <person name="Onodera N."/>
            <person name="Petersen B.L."/>
            <person name="Pils B."/>
            <person name="Prigge M."/>
            <person name="Rensing S.A."/>
            <person name="Riano-Pachon D.M."/>
            <person name="Roberts A.W."/>
            <person name="Sato Y."/>
            <person name="Scheller H.V."/>
            <person name="Schulz B."/>
            <person name="Schulz C."/>
            <person name="Shakirov E.V."/>
            <person name="Shibagaki N."/>
            <person name="Shinohara N."/>
            <person name="Shippen D.E."/>
            <person name="Soerensen I."/>
            <person name="Sotooka R."/>
            <person name="Sugimoto N."/>
            <person name="Sugita M."/>
            <person name="Sumikawa N."/>
            <person name="Tanurdzic M."/>
            <person name="Theissen G."/>
            <person name="Ulvskov P."/>
            <person name="Wakazuki S."/>
            <person name="Weng J.K."/>
            <person name="Willats W.W."/>
            <person name="Wipf D."/>
            <person name="Wolf P.G."/>
            <person name="Yang L."/>
            <person name="Zimmer A.D."/>
            <person name="Zhu Q."/>
            <person name="Mitros T."/>
            <person name="Hellsten U."/>
            <person name="Loque D."/>
            <person name="Otillar R."/>
            <person name="Salamov A."/>
            <person name="Schmutz J."/>
            <person name="Shapiro H."/>
            <person name="Lindquist E."/>
            <person name="Lucas S."/>
            <person name="Rokhsar D."/>
            <person name="Grigoriev I.V."/>
        </authorList>
    </citation>
    <scope>NUCLEOTIDE SEQUENCE [LARGE SCALE GENOMIC DNA]</scope>
</reference>
<keyword evidence="7" id="KW-1185">Reference proteome</keyword>
<proteinExistence type="predicted"/>
<dbReference type="HOGENOM" id="CLU_030884_1_2_1"/>
<protein>
    <recommendedName>
        <fullName evidence="8">Major facilitator superfamily (MFS) profile domain-containing protein</fullName>
    </recommendedName>
</protein>
<name>D8SEV4_SELML</name>
<feature type="transmembrane region" description="Helical" evidence="5">
    <location>
        <begin position="230"/>
        <end position="246"/>
    </location>
</feature>
<dbReference type="KEGG" id="smo:SELMODRAFT_445010"/>
<evidence type="ECO:0000256" key="5">
    <source>
        <dbReference type="SAM" id="Phobius"/>
    </source>
</evidence>
<evidence type="ECO:0000256" key="4">
    <source>
        <dbReference type="ARBA" id="ARBA00023136"/>
    </source>
</evidence>
<dbReference type="Proteomes" id="UP000001514">
    <property type="component" value="Unassembled WGS sequence"/>
</dbReference>
<feature type="transmembrane region" description="Helical" evidence="5">
    <location>
        <begin position="342"/>
        <end position="363"/>
    </location>
</feature>
<gene>
    <name evidence="6" type="ORF">SELMODRAFT_445010</name>
</gene>
<dbReference type="Gene3D" id="1.20.1250.20">
    <property type="entry name" value="MFS general substrate transporter like domains"/>
    <property type="match status" value="2"/>
</dbReference>
<evidence type="ECO:0000313" key="7">
    <source>
        <dbReference type="Proteomes" id="UP000001514"/>
    </source>
</evidence>
<evidence type="ECO:0000313" key="6">
    <source>
        <dbReference type="EMBL" id="EFJ17043.1"/>
    </source>
</evidence>
<dbReference type="PANTHER" id="PTHR23294:SF59">
    <property type="entry name" value="UNC93-LIKE PROTEIN C922.05C"/>
    <property type="match status" value="1"/>
</dbReference>
<dbReference type="PANTHER" id="PTHR23294">
    <property type="entry name" value="ET TRANSLATION PRODUCT-RELATED"/>
    <property type="match status" value="1"/>
</dbReference>
<dbReference type="InterPro" id="IPR010291">
    <property type="entry name" value="Ion_channel_UNC-93"/>
</dbReference>
<evidence type="ECO:0000256" key="2">
    <source>
        <dbReference type="ARBA" id="ARBA00022692"/>
    </source>
</evidence>
<comment type="subcellular location">
    <subcellularLocation>
        <location evidence="1">Membrane</location>
        <topology evidence="1">Multi-pass membrane protein</topology>
    </subcellularLocation>
</comment>
<dbReference type="Gramene" id="EFJ17043">
    <property type="protein sequence ID" value="EFJ17043"/>
    <property type="gene ID" value="SELMODRAFT_445010"/>
</dbReference>
<keyword evidence="2 5" id="KW-0812">Transmembrane</keyword>
<feature type="transmembrane region" description="Helical" evidence="5">
    <location>
        <begin position="295"/>
        <end position="314"/>
    </location>
</feature>
<dbReference type="SUPFAM" id="SSF103473">
    <property type="entry name" value="MFS general substrate transporter"/>
    <property type="match status" value="1"/>
</dbReference>
<feature type="transmembrane region" description="Helical" evidence="5">
    <location>
        <begin position="44"/>
        <end position="62"/>
    </location>
</feature>
<evidence type="ECO:0000256" key="1">
    <source>
        <dbReference type="ARBA" id="ARBA00004141"/>
    </source>
</evidence>
<keyword evidence="3 5" id="KW-1133">Transmembrane helix</keyword>
<dbReference type="GO" id="GO:0016020">
    <property type="term" value="C:membrane"/>
    <property type="evidence" value="ECO:0007669"/>
    <property type="project" value="UniProtKB-SubCell"/>
</dbReference>
<dbReference type="InterPro" id="IPR036259">
    <property type="entry name" value="MFS_trans_sf"/>
</dbReference>
<dbReference type="Pfam" id="PF05978">
    <property type="entry name" value="UNC-93"/>
    <property type="match status" value="1"/>
</dbReference>
<feature type="transmembrane region" description="Helical" evidence="5">
    <location>
        <begin position="12"/>
        <end position="32"/>
    </location>
</feature>
<dbReference type="AlphaFoldDB" id="D8SEV4"/>
<organism evidence="7">
    <name type="scientific">Selaginella moellendorffii</name>
    <name type="common">Spikemoss</name>
    <dbReference type="NCBI Taxonomy" id="88036"/>
    <lineage>
        <taxon>Eukaryota</taxon>
        <taxon>Viridiplantae</taxon>
        <taxon>Streptophyta</taxon>
        <taxon>Embryophyta</taxon>
        <taxon>Tracheophyta</taxon>
        <taxon>Lycopodiopsida</taxon>
        <taxon>Selaginellales</taxon>
        <taxon>Selaginellaceae</taxon>
        <taxon>Selaginella</taxon>
    </lineage>
</organism>
<dbReference type="InParanoid" id="D8SEV4"/>
<feature type="transmembrane region" description="Helical" evidence="5">
    <location>
        <begin position="400"/>
        <end position="423"/>
    </location>
</feature>
<feature type="transmembrane region" description="Helical" evidence="5">
    <location>
        <begin position="173"/>
        <end position="193"/>
    </location>
</feature>
<dbReference type="InterPro" id="IPR051617">
    <property type="entry name" value="UNC-93-like_regulator"/>
</dbReference>